<dbReference type="PANTHER" id="PTHR42701">
    <property type="entry name" value="IMIDAZOLE GLYCEROL PHOSPHATE SYNTHASE SUBUNIT HISH"/>
    <property type="match status" value="1"/>
</dbReference>
<dbReference type="InterPro" id="IPR017926">
    <property type="entry name" value="GATASE"/>
</dbReference>
<comment type="pathway">
    <text evidence="1">Amino-acid biosynthesis; L-histidine biosynthesis; L-histidine from 5-phospho-alpha-D-ribose 1-diphosphate: step 5/9.</text>
</comment>
<comment type="caution">
    <text evidence="12">The sequence shown here is derived from an EMBL/GenBank/DDBJ whole genome shotgun (WGS) entry which is preliminary data.</text>
</comment>
<dbReference type="NCBIfam" id="TIGR01855">
    <property type="entry name" value="IMP_synth_hisH"/>
    <property type="match status" value="1"/>
</dbReference>
<dbReference type="PANTHER" id="PTHR42701:SF1">
    <property type="entry name" value="IMIDAZOLE GLYCEROL PHOSPHATE SYNTHASE SUBUNIT HISH"/>
    <property type="match status" value="1"/>
</dbReference>
<keyword evidence="5" id="KW-0315">Glutamine amidotransferase</keyword>
<sequence length="202" mass="22122">MGNLRSVANAFEKVGGDVSIVDRPAGDDWEAVVLPGVGALGDCVSSLRQAGFDRWIADWIAADRPFMGICLGLQALFDHSEEGDVEGLGIFAGKVMRFQIDRSLKVPHMGWNSVSFQQGADDPYREKLQDGDQFYFDHTYHVVPDDSGLAWCSTDYGGSFVSAIRHGNCLATQFHPEKSQAKGLQIYMNFLNHAACGTRSAE</sequence>
<name>A0A7X1AZK1_9BACT</name>
<evidence type="ECO:0000256" key="7">
    <source>
        <dbReference type="ARBA" id="ARBA00023239"/>
    </source>
</evidence>
<dbReference type="PIRSF" id="PIRSF000495">
    <property type="entry name" value="Amidotransf_hisH"/>
    <property type="match status" value="1"/>
</dbReference>
<evidence type="ECO:0000256" key="4">
    <source>
        <dbReference type="ARBA" id="ARBA00022801"/>
    </source>
</evidence>
<feature type="active site" evidence="10">
    <location>
        <position position="177"/>
    </location>
</feature>
<evidence type="ECO:0000313" key="12">
    <source>
        <dbReference type="EMBL" id="MBC2601843.1"/>
    </source>
</evidence>
<evidence type="ECO:0000256" key="8">
    <source>
        <dbReference type="ARBA" id="ARBA00047838"/>
    </source>
</evidence>
<dbReference type="AlphaFoldDB" id="A0A7X1AZK1"/>
<evidence type="ECO:0000313" key="13">
    <source>
        <dbReference type="Proteomes" id="UP000525652"/>
    </source>
</evidence>
<feature type="domain" description="Glutamine amidotransferase" evidence="11">
    <location>
        <begin position="30"/>
        <end position="191"/>
    </location>
</feature>
<dbReference type="InterPro" id="IPR029062">
    <property type="entry name" value="Class_I_gatase-like"/>
</dbReference>
<dbReference type="GO" id="GO:0000107">
    <property type="term" value="F:imidazoleglycerol-phosphate synthase activity"/>
    <property type="evidence" value="ECO:0007669"/>
    <property type="project" value="TreeGrafter"/>
</dbReference>
<gene>
    <name evidence="12" type="primary">hisH</name>
    <name evidence="12" type="ORF">H5P30_08635</name>
</gene>
<keyword evidence="3" id="KW-0028">Amino-acid biosynthesis</keyword>
<evidence type="ECO:0000256" key="9">
    <source>
        <dbReference type="ARBA" id="ARBA00049534"/>
    </source>
</evidence>
<reference evidence="12 13" key="1">
    <citation type="submission" date="2020-07" db="EMBL/GenBank/DDBJ databases">
        <authorList>
            <person name="Feng X."/>
        </authorList>
    </citation>
    <scope>NUCLEOTIDE SEQUENCE [LARGE SCALE GENOMIC DNA]</scope>
    <source>
        <strain evidence="12 13">JCM14086</strain>
    </source>
</reference>
<comment type="subunit">
    <text evidence="2">Heterodimer of HisH and HisF.</text>
</comment>
<dbReference type="SUPFAM" id="SSF52317">
    <property type="entry name" value="Class I glutamine amidotransferase-like"/>
    <property type="match status" value="1"/>
</dbReference>
<dbReference type="Gene3D" id="3.40.50.880">
    <property type="match status" value="1"/>
</dbReference>
<evidence type="ECO:0000256" key="2">
    <source>
        <dbReference type="ARBA" id="ARBA00011152"/>
    </source>
</evidence>
<organism evidence="12 13">
    <name type="scientific">Puniceicoccus vermicola</name>
    <dbReference type="NCBI Taxonomy" id="388746"/>
    <lineage>
        <taxon>Bacteria</taxon>
        <taxon>Pseudomonadati</taxon>
        <taxon>Verrucomicrobiota</taxon>
        <taxon>Opitutia</taxon>
        <taxon>Puniceicoccales</taxon>
        <taxon>Puniceicoccaceae</taxon>
        <taxon>Puniceicoccus</taxon>
    </lineage>
</organism>
<keyword evidence="13" id="KW-1185">Reference proteome</keyword>
<accession>A0A7X1AZK1</accession>
<keyword evidence="4" id="KW-0378">Hydrolase</keyword>
<dbReference type="CDD" id="cd01748">
    <property type="entry name" value="GATase1_IGP_Synthase"/>
    <property type="match status" value="1"/>
</dbReference>
<dbReference type="Pfam" id="PF00117">
    <property type="entry name" value="GATase"/>
    <property type="match status" value="1"/>
</dbReference>
<dbReference type="UniPathway" id="UPA00031">
    <property type="reaction ID" value="UER00010"/>
</dbReference>
<evidence type="ECO:0000256" key="3">
    <source>
        <dbReference type="ARBA" id="ARBA00022605"/>
    </source>
</evidence>
<feature type="active site" description="Nucleophile" evidence="10">
    <location>
        <position position="70"/>
    </location>
</feature>
<dbReference type="GO" id="GO:0000105">
    <property type="term" value="P:L-histidine biosynthetic process"/>
    <property type="evidence" value="ECO:0007669"/>
    <property type="project" value="UniProtKB-UniPathway"/>
</dbReference>
<dbReference type="PROSITE" id="PS51273">
    <property type="entry name" value="GATASE_TYPE_1"/>
    <property type="match status" value="1"/>
</dbReference>
<keyword evidence="7" id="KW-0456">Lyase</keyword>
<evidence type="ECO:0000256" key="1">
    <source>
        <dbReference type="ARBA" id="ARBA00005091"/>
    </source>
</evidence>
<dbReference type="GO" id="GO:0004359">
    <property type="term" value="F:glutaminase activity"/>
    <property type="evidence" value="ECO:0007669"/>
    <property type="project" value="UniProtKB-EC"/>
</dbReference>
<evidence type="ECO:0000256" key="10">
    <source>
        <dbReference type="PIRSR" id="PIRSR000495-1"/>
    </source>
</evidence>
<dbReference type="GO" id="GO:0016829">
    <property type="term" value="F:lyase activity"/>
    <property type="evidence" value="ECO:0007669"/>
    <property type="project" value="UniProtKB-KW"/>
</dbReference>
<dbReference type="EMBL" id="JACHVA010000076">
    <property type="protein sequence ID" value="MBC2601843.1"/>
    <property type="molecule type" value="Genomic_DNA"/>
</dbReference>
<comment type="catalytic activity">
    <reaction evidence="9">
        <text>L-glutamine + H2O = L-glutamate + NH4(+)</text>
        <dbReference type="Rhea" id="RHEA:15889"/>
        <dbReference type="ChEBI" id="CHEBI:15377"/>
        <dbReference type="ChEBI" id="CHEBI:28938"/>
        <dbReference type="ChEBI" id="CHEBI:29985"/>
        <dbReference type="ChEBI" id="CHEBI:58359"/>
        <dbReference type="EC" id="3.5.1.2"/>
    </reaction>
</comment>
<proteinExistence type="predicted"/>
<keyword evidence="6" id="KW-0368">Histidine biosynthesis</keyword>
<feature type="active site" evidence="10">
    <location>
        <position position="175"/>
    </location>
</feature>
<evidence type="ECO:0000259" key="11">
    <source>
        <dbReference type="Pfam" id="PF00117"/>
    </source>
</evidence>
<evidence type="ECO:0000256" key="6">
    <source>
        <dbReference type="ARBA" id="ARBA00023102"/>
    </source>
</evidence>
<protein>
    <submittedName>
        <fullName evidence="12">Imidazole glycerol phosphate synthase subunit HisH</fullName>
    </submittedName>
</protein>
<dbReference type="InterPro" id="IPR010139">
    <property type="entry name" value="Imidazole-glycPsynth_HisH"/>
</dbReference>
<evidence type="ECO:0000256" key="5">
    <source>
        <dbReference type="ARBA" id="ARBA00022962"/>
    </source>
</evidence>
<comment type="catalytic activity">
    <reaction evidence="8">
        <text>5-[(5-phospho-1-deoxy-D-ribulos-1-ylimino)methylamino]-1-(5-phospho-beta-D-ribosyl)imidazole-4-carboxamide + L-glutamine = D-erythro-1-(imidazol-4-yl)glycerol 3-phosphate + 5-amino-1-(5-phospho-beta-D-ribosyl)imidazole-4-carboxamide + L-glutamate + H(+)</text>
        <dbReference type="Rhea" id="RHEA:24793"/>
        <dbReference type="ChEBI" id="CHEBI:15378"/>
        <dbReference type="ChEBI" id="CHEBI:29985"/>
        <dbReference type="ChEBI" id="CHEBI:58278"/>
        <dbReference type="ChEBI" id="CHEBI:58359"/>
        <dbReference type="ChEBI" id="CHEBI:58475"/>
        <dbReference type="ChEBI" id="CHEBI:58525"/>
        <dbReference type="EC" id="4.3.2.10"/>
    </reaction>
</comment>
<dbReference type="Proteomes" id="UP000525652">
    <property type="component" value="Unassembled WGS sequence"/>
</dbReference>